<comment type="similarity">
    <text evidence="1">Belongs to the phage antitermination Q type 1 family.</text>
</comment>
<accession>A0A1A9WSJ7</accession>
<evidence type="ECO:0000313" key="5">
    <source>
        <dbReference type="EnsemblMetazoa" id="GBRI030453-PA"/>
    </source>
</evidence>
<dbReference type="Proteomes" id="UP000091820">
    <property type="component" value="Unassembled WGS sequence"/>
</dbReference>
<dbReference type="InterPro" id="IPR010534">
    <property type="entry name" value="Phage_933W_GpQ"/>
</dbReference>
<proteinExistence type="inferred from homology"/>
<evidence type="ECO:0000313" key="6">
    <source>
        <dbReference type="Proteomes" id="UP000091820"/>
    </source>
</evidence>
<evidence type="ECO:0008006" key="7">
    <source>
        <dbReference type="Google" id="ProtNLM"/>
    </source>
</evidence>
<keyword evidence="2" id="KW-0805">Transcription regulation</keyword>
<evidence type="ECO:0000256" key="4">
    <source>
        <dbReference type="ARBA" id="ARBA00023163"/>
    </source>
</evidence>
<dbReference type="GO" id="GO:0060567">
    <property type="term" value="P:negative regulation of termination of DNA-templated transcription"/>
    <property type="evidence" value="ECO:0007669"/>
    <property type="project" value="InterPro"/>
</dbReference>
<evidence type="ECO:0000256" key="2">
    <source>
        <dbReference type="ARBA" id="ARBA00023015"/>
    </source>
</evidence>
<name>A0A1A9WSJ7_9MUSC</name>
<reference evidence="5" key="2">
    <citation type="submission" date="2020-05" db="UniProtKB">
        <authorList>
            <consortium name="EnsemblMetazoa"/>
        </authorList>
    </citation>
    <scope>IDENTIFICATION</scope>
    <source>
        <strain evidence="5">IAEA</strain>
    </source>
</reference>
<evidence type="ECO:0000256" key="1">
    <source>
        <dbReference type="ARBA" id="ARBA00010234"/>
    </source>
</evidence>
<protein>
    <recommendedName>
        <fullName evidence="7">Antitermination protein</fullName>
    </recommendedName>
</protein>
<sequence>MRDIKYVLESWGAWVVNSSDSSIAKSLSGLIPHKIKARKRCSDDDGICISNCMTSLHEKNPEAYDLLFDYYVLGKTFMSLAFERQCSDTHIGKKLQNAEGIFEGYLMALDVSLSSRPI</sequence>
<reference evidence="6" key="1">
    <citation type="submission" date="2014-03" db="EMBL/GenBank/DDBJ databases">
        <authorList>
            <person name="Aksoy S."/>
            <person name="Warren W."/>
            <person name="Wilson R.K."/>
        </authorList>
    </citation>
    <scope>NUCLEOTIDE SEQUENCE [LARGE SCALE GENOMIC DNA]</scope>
    <source>
        <strain evidence="6">IAEA</strain>
    </source>
</reference>
<organism evidence="5 6">
    <name type="scientific">Glossina brevipalpis</name>
    <dbReference type="NCBI Taxonomy" id="37001"/>
    <lineage>
        <taxon>Eukaryota</taxon>
        <taxon>Metazoa</taxon>
        <taxon>Ecdysozoa</taxon>
        <taxon>Arthropoda</taxon>
        <taxon>Hexapoda</taxon>
        <taxon>Insecta</taxon>
        <taxon>Pterygota</taxon>
        <taxon>Neoptera</taxon>
        <taxon>Endopterygota</taxon>
        <taxon>Diptera</taxon>
        <taxon>Brachycera</taxon>
        <taxon>Muscomorpha</taxon>
        <taxon>Hippoboscoidea</taxon>
        <taxon>Glossinidae</taxon>
        <taxon>Glossina</taxon>
    </lineage>
</organism>
<dbReference type="Pfam" id="PF06530">
    <property type="entry name" value="Phage_antitermQ"/>
    <property type="match status" value="1"/>
</dbReference>
<dbReference type="VEuPathDB" id="VectorBase:GBRI030453"/>
<dbReference type="GO" id="GO:0003677">
    <property type="term" value="F:DNA binding"/>
    <property type="evidence" value="ECO:0007669"/>
    <property type="project" value="UniProtKB-KW"/>
</dbReference>
<dbReference type="AlphaFoldDB" id="A0A1A9WSJ7"/>
<evidence type="ECO:0000256" key="3">
    <source>
        <dbReference type="ARBA" id="ARBA00023125"/>
    </source>
</evidence>
<keyword evidence="4" id="KW-0804">Transcription</keyword>
<keyword evidence="3" id="KW-0238">DNA-binding</keyword>
<keyword evidence="6" id="KW-1185">Reference proteome</keyword>
<dbReference type="EnsemblMetazoa" id="GBRI030453-RA">
    <property type="protein sequence ID" value="GBRI030453-PA"/>
    <property type="gene ID" value="GBRI030453"/>
</dbReference>